<feature type="binding site" evidence="9">
    <location>
        <begin position="14"/>
        <end position="19"/>
    </location>
    <ligand>
        <name>ATP</name>
        <dbReference type="ChEBI" id="CHEBI:30616"/>
    </ligand>
</feature>
<dbReference type="GO" id="GO:0000287">
    <property type="term" value="F:magnesium ion binding"/>
    <property type="evidence" value="ECO:0007669"/>
    <property type="project" value="UniProtKB-UniRule"/>
</dbReference>
<name>A0AAE4BSB6_9BACT</name>
<dbReference type="AlphaFoldDB" id="A0AAE4BSB6"/>
<evidence type="ECO:0000256" key="4">
    <source>
        <dbReference type="ARBA" id="ARBA00022741"/>
    </source>
</evidence>
<keyword evidence="11" id="KW-1185">Reference proteome</keyword>
<evidence type="ECO:0000256" key="2">
    <source>
        <dbReference type="ARBA" id="ARBA00022598"/>
    </source>
</evidence>
<organism evidence="10 11">
    <name type="scientific">Aureibacter tunicatorum</name>
    <dbReference type="NCBI Taxonomy" id="866807"/>
    <lineage>
        <taxon>Bacteria</taxon>
        <taxon>Pseudomonadati</taxon>
        <taxon>Bacteroidota</taxon>
        <taxon>Cytophagia</taxon>
        <taxon>Cytophagales</taxon>
        <taxon>Persicobacteraceae</taxon>
        <taxon>Aureibacter</taxon>
    </lineage>
</organism>
<evidence type="ECO:0000313" key="10">
    <source>
        <dbReference type="EMBL" id="MDR6239591.1"/>
    </source>
</evidence>
<evidence type="ECO:0000256" key="8">
    <source>
        <dbReference type="ARBA" id="ARBA00047386"/>
    </source>
</evidence>
<comment type="catalytic activity">
    <reaction evidence="8">
        <text>(7R,8S)-8-amino-7-(carboxyamino)nonanoate + ATP = (4R,5S)-dethiobiotin + ADP + phosphate + H(+)</text>
        <dbReference type="Rhea" id="RHEA:63684"/>
        <dbReference type="ChEBI" id="CHEBI:15378"/>
        <dbReference type="ChEBI" id="CHEBI:30616"/>
        <dbReference type="ChEBI" id="CHEBI:43474"/>
        <dbReference type="ChEBI" id="CHEBI:149470"/>
        <dbReference type="ChEBI" id="CHEBI:149473"/>
        <dbReference type="ChEBI" id="CHEBI:456216"/>
    </reaction>
</comment>
<dbReference type="Pfam" id="PF13500">
    <property type="entry name" value="AAA_26"/>
    <property type="match status" value="1"/>
</dbReference>
<accession>A0AAE4BSB6</accession>
<feature type="binding site" evidence="9">
    <location>
        <begin position="212"/>
        <end position="214"/>
    </location>
    <ligand>
        <name>ATP</name>
        <dbReference type="ChEBI" id="CHEBI:30616"/>
    </ligand>
</feature>
<feature type="binding site" evidence="9">
    <location>
        <begin position="178"/>
        <end position="179"/>
    </location>
    <ligand>
        <name>ATP</name>
        <dbReference type="ChEBI" id="CHEBI:30616"/>
    </ligand>
</feature>
<evidence type="ECO:0000256" key="3">
    <source>
        <dbReference type="ARBA" id="ARBA00022723"/>
    </source>
</evidence>
<comment type="pathway">
    <text evidence="9">Cofactor biosynthesis; biotin biosynthesis; biotin from 7,8-diaminononanoate: step 1/2.</text>
</comment>
<feature type="binding site" evidence="9">
    <location>
        <begin position="118"/>
        <end position="121"/>
    </location>
    <ligand>
        <name>ATP</name>
        <dbReference type="ChEBI" id="CHEBI:30616"/>
    </ligand>
</feature>
<comment type="similarity">
    <text evidence="9">Belongs to the dethiobiotin synthetase family.</text>
</comment>
<evidence type="ECO:0000313" key="11">
    <source>
        <dbReference type="Proteomes" id="UP001185092"/>
    </source>
</evidence>
<comment type="caution">
    <text evidence="9">Lacks conserved residue(s) required for the propagation of feature annotation.</text>
</comment>
<dbReference type="HAMAP" id="MF_00336">
    <property type="entry name" value="BioD"/>
    <property type="match status" value="1"/>
</dbReference>
<feature type="active site" evidence="9">
    <location>
        <position position="39"/>
    </location>
</feature>
<keyword evidence="6 9" id="KW-0067">ATP-binding</keyword>
<evidence type="ECO:0000256" key="1">
    <source>
        <dbReference type="ARBA" id="ARBA00022490"/>
    </source>
</evidence>
<keyword evidence="1 9" id="KW-0963">Cytoplasm</keyword>
<keyword evidence="5 9" id="KW-0093">Biotin biosynthesis</keyword>
<feature type="binding site" evidence="9">
    <location>
        <position position="43"/>
    </location>
    <ligand>
        <name>substrate</name>
    </ligand>
</feature>
<dbReference type="CDD" id="cd03109">
    <property type="entry name" value="DTBS"/>
    <property type="match status" value="1"/>
</dbReference>
<evidence type="ECO:0000256" key="5">
    <source>
        <dbReference type="ARBA" id="ARBA00022756"/>
    </source>
</evidence>
<feature type="binding site" evidence="9">
    <location>
        <position position="118"/>
    </location>
    <ligand>
        <name>Mg(2+)</name>
        <dbReference type="ChEBI" id="CHEBI:18420"/>
    </ligand>
</feature>
<dbReference type="GO" id="GO:0005829">
    <property type="term" value="C:cytosol"/>
    <property type="evidence" value="ECO:0007669"/>
    <property type="project" value="TreeGrafter"/>
</dbReference>
<feature type="binding site" evidence="9">
    <location>
        <position position="18"/>
    </location>
    <ligand>
        <name>Mg(2+)</name>
        <dbReference type="ChEBI" id="CHEBI:18420"/>
    </ligand>
</feature>
<dbReference type="PANTHER" id="PTHR43210">
    <property type="entry name" value="DETHIOBIOTIN SYNTHETASE"/>
    <property type="match status" value="1"/>
</dbReference>
<dbReference type="InterPro" id="IPR004472">
    <property type="entry name" value="DTB_synth_BioD"/>
</dbReference>
<feature type="binding site" evidence="9">
    <location>
        <position position="53"/>
    </location>
    <ligand>
        <name>Mg(2+)</name>
        <dbReference type="ChEBI" id="CHEBI:18420"/>
    </ligand>
</feature>
<evidence type="ECO:0000256" key="7">
    <source>
        <dbReference type="ARBA" id="ARBA00022842"/>
    </source>
</evidence>
<dbReference type="PANTHER" id="PTHR43210:SF2">
    <property type="entry name" value="ATP-DEPENDENT DETHIOBIOTIN SYNTHETASE BIOD 2"/>
    <property type="match status" value="1"/>
</dbReference>
<dbReference type="EC" id="6.3.3.3" evidence="9"/>
<dbReference type="GO" id="GO:0009102">
    <property type="term" value="P:biotin biosynthetic process"/>
    <property type="evidence" value="ECO:0007669"/>
    <property type="project" value="UniProtKB-UniRule"/>
</dbReference>
<feature type="binding site" evidence="9">
    <location>
        <position position="53"/>
    </location>
    <ligand>
        <name>ATP</name>
        <dbReference type="ChEBI" id="CHEBI:30616"/>
    </ligand>
</feature>
<dbReference type="RefSeq" id="WP_309939290.1">
    <property type="nucleotide sequence ID" value="NZ_AP025305.1"/>
</dbReference>
<dbReference type="NCBIfam" id="TIGR00347">
    <property type="entry name" value="bioD"/>
    <property type="match status" value="1"/>
</dbReference>
<gene>
    <name evidence="9" type="primary">bioD</name>
    <name evidence="10" type="ORF">HNQ88_002639</name>
</gene>
<dbReference type="SUPFAM" id="SSF52540">
    <property type="entry name" value="P-loop containing nucleoside triphosphate hydrolases"/>
    <property type="match status" value="1"/>
</dbReference>
<evidence type="ECO:0000256" key="6">
    <source>
        <dbReference type="ARBA" id="ARBA00022840"/>
    </source>
</evidence>
<keyword evidence="3 9" id="KW-0479">Metal-binding</keyword>
<dbReference type="Gene3D" id="3.40.50.300">
    <property type="entry name" value="P-loop containing nucleotide triphosphate hydrolases"/>
    <property type="match status" value="1"/>
</dbReference>
<keyword evidence="4 9" id="KW-0547">Nucleotide-binding</keyword>
<proteinExistence type="inferred from homology"/>
<dbReference type="EMBL" id="JAVDQD010000003">
    <property type="protein sequence ID" value="MDR6239591.1"/>
    <property type="molecule type" value="Genomic_DNA"/>
</dbReference>
<reference evidence="10" key="1">
    <citation type="submission" date="2023-07" db="EMBL/GenBank/DDBJ databases">
        <title>Genomic Encyclopedia of Type Strains, Phase IV (KMG-IV): sequencing the most valuable type-strain genomes for metagenomic binning, comparative biology and taxonomic classification.</title>
        <authorList>
            <person name="Goeker M."/>
        </authorList>
    </citation>
    <scope>NUCLEOTIDE SEQUENCE</scope>
    <source>
        <strain evidence="10">DSM 26174</strain>
    </source>
</reference>
<keyword evidence="7 9" id="KW-0460">Magnesium</keyword>
<dbReference type="Proteomes" id="UP001185092">
    <property type="component" value="Unassembled WGS sequence"/>
</dbReference>
<comment type="cofactor">
    <cofactor evidence="9">
        <name>Mg(2+)</name>
        <dbReference type="ChEBI" id="CHEBI:18420"/>
    </cofactor>
</comment>
<dbReference type="InterPro" id="IPR027417">
    <property type="entry name" value="P-loop_NTPase"/>
</dbReference>
<dbReference type="GO" id="GO:0004141">
    <property type="term" value="F:dethiobiotin synthase activity"/>
    <property type="evidence" value="ECO:0007669"/>
    <property type="project" value="UniProtKB-UniRule"/>
</dbReference>
<comment type="caution">
    <text evidence="10">The sequence shown here is derived from an EMBL/GenBank/DDBJ whole genome shotgun (WGS) entry which is preliminary data.</text>
</comment>
<comment type="subunit">
    <text evidence="9">Homodimer.</text>
</comment>
<comment type="function">
    <text evidence="9">Catalyzes a mechanistically unusual reaction, the ATP-dependent insertion of CO2 between the N7 and N8 nitrogen atoms of 7,8-diaminopelargonic acid (DAPA, also called 7,8-diammoniononanoate) to form a ureido ring.</text>
</comment>
<dbReference type="GO" id="GO:0005524">
    <property type="term" value="F:ATP binding"/>
    <property type="evidence" value="ECO:0007669"/>
    <property type="project" value="UniProtKB-UniRule"/>
</dbReference>
<comment type="catalytic activity">
    <reaction evidence="9">
        <text>(7R,8S)-7,8-diammoniononanoate + CO2 + ATP = (4R,5S)-dethiobiotin + ADP + phosphate + 3 H(+)</text>
        <dbReference type="Rhea" id="RHEA:15805"/>
        <dbReference type="ChEBI" id="CHEBI:15378"/>
        <dbReference type="ChEBI" id="CHEBI:16526"/>
        <dbReference type="ChEBI" id="CHEBI:30616"/>
        <dbReference type="ChEBI" id="CHEBI:43474"/>
        <dbReference type="ChEBI" id="CHEBI:149469"/>
        <dbReference type="ChEBI" id="CHEBI:149473"/>
        <dbReference type="ChEBI" id="CHEBI:456216"/>
        <dbReference type="EC" id="6.3.3.3"/>
    </reaction>
</comment>
<sequence>MFNNTIFITGIDTDSGKSIVTGLFAKWLLSQNINVITQKIIQTGCDTSKVAEDIVAHREIMNVDLFKEDLDKTTNPIVFKHPASPHLSAALEGKTVDISKIEESNKTLEDSYEIVLLEGAGGLMVPITEDFTTLDFIEKHKIPTLIVSSSKLGSINHTLMSLDVCTTRNIPIIGLAYNEFPANDPIILKDSVKIFERYLAKYNIPSTIISIPEIKSKHSSSIIDFSSTLQNYYDLKK</sequence>
<dbReference type="PIRSF" id="PIRSF006755">
    <property type="entry name" value="DTB_synth"/>
    <property type="match status" value="1"/>
</dbReference>
<protein>
    <recommendedName>
        <fullName evidence="9">ATP-dependent dethiobiotin synthetase BioD</fullName>
        <ecNumber evidence="9">6.3.3.3</ecNumber>
    </recommendedName>
    <alternativeName>
        <fullName evidence="9">DTB synthetase</fullName>
        <shortName evidence="9">DTBS</shortName>
    </alternativeName>
    <alternativeName>
        <fullName evidence="9">Dethiobiotin synthase</fullName>
    </alternativeName>
</protein>
<comment type="subcellular location">
    <subcellularLocation>
        <location evidence="9">Cytoplasm</location>
    </subcellularLocation>
</comment>
<keyword evidence="2 9" id="KW-0436">Ligase</keyword>
<evidence type="ECO:0000256" key="9">
    <source>
        <dbReference type="HAMAP-Rule" id="MF_00336"/>
    </source>
</evidence>